<keyword evidence="5" id="KW-0732">Signal</keyword>
<evidence type="ECO:0000256" key="1">
    <source>
        <dbReference type="ARBA" id="ARBA00004613"/>
    </source>
</evidence>
<feature type="transmembrane region" description="Helical" evidence="7">
    <location>
        <begin position="35"/>
        <end position="55"/>
    </location>
</feature>
<evidence type="ECO:0000313" key="8">
    <source>
        <dbReference type="EMBL" id="KAK6929640.1"/>
    </source>
</evidence>
<evidence type="ECO:0000256" key="5">
    <source>
        <dbReference type="ARBA" id="ARBA00022729"/>
    </source>
</evidence>
<keyword evidence="7" id="KW-0472">Membrane</keyword>
<keyword evidence="4 6" id="KW-0964">Secreted</keyword>
<dbReference type="AlphaFoldDB" id="A0AAN8ZC85"/>
<proteinExistence type="inferred from homology"/>
<sequence>METLFKMSISFIVVETPCPQETELAKGITIRDSMAPLKACVFTFFLGLFMCNLSLSQKMYKIMVSNELGTQMTLRCQSQVRQFGIKLLNAEEFYAWEFSLDGEGKLPWSCIVAWEKSSGTFDAFDPSEDPTRCGPVLCAWLAKPDGICLVEIGAQVRLLTQIEFVVVSKEVERGHKFNSPLPIGSIKSSNRRDGNWGNKLLNNPEISLYIFKERFGENEEKATQALNVSFIRIDLSIWEYKCLVHR</sequence>
<evidence type="ECO:0000256" key="2">
    <source>
        <dbReference type="ARBA" id="ARBA00005581"/>
    </source>
</evidence>
<keyword evidence="7" id="KW-1133">Transmembrane helix</keyword>
<reference evidence="8 9" key="1">
    <citation type="submission" date="2023-12" db="EMBL/GenBank/DDBJ databases">
        <title>A high-quality genome assembly for Dillenia turbinata (Dilleniales).</title>
        <authorList>
            <person name="Chanderbali A."/>
        </authorList>
    </citation>
    <scope>NUCLEOTIDE SEQUENCE [LARGE SCALE GENOMIC DNA]</scope>
    <source>
        <strain evidence="8">LSX21</strain>
        <tissue evidence="8">Leaf</tissue>
    </source>
</reference>
<accession>A0AAN8ZC85</accession>
<evidence type="ECO:0000256" key="3">
    <source>
        <dbReference type="ARBA" id="ARBA00022471"/>
    </source>
</evidence>
<dbReference type="PANTHER" id="PTHR31232">
    <property type="match status" value="1"/>
</dbReference>
<dbReference type="GO" id="GO:0005576">
    <property type="term" value="C:extracellular region"/>
    <property type="evidence" value="ECO:0007669"/>
    <property type="project" value="UniProtKB-SubCell"/>
</dbReference>
<evidence type="ECO:0000256" key="6">
    <source>
        <dbReference type="RuleBase" id="RU367044"/>
    </source>
</evidence>
<protein>
    <recommendedName>
        <fullName evidence="6">S-protein homolog</fullName>
    </recommendedName>
</protein>
<organism evidence="8 9">
    <name type="scientific">Dillenia turbinata</name>
    <dbReference type="NCBI Taxonomy" id="194707"/>
    <lineage>
        <taxon>Eukaryota</taxon>
        <taxon>Viridiplantae</taxon>
        <taxon>Streptophyta</taxon>
        <taxon>Embryophyta</taxon>
        <taxon>Tracheophyta</taxon>
        <taxon>Spermatophyta</taxon>
        <taxon>Magnoliopsida</taxon>
        <taxon>eudicotyledons</taxon>
        <taxon>Gunneridae</taxon>
        <taxon>Pentapetalae</taxon>
        <taxon>Dilleniales</taxon>
        <taxon>Dilleniaceae</taxon>
        <taxon>Dillenia</taxon>
    </lineage>
</organism>
<dbReference type="Proteomes" id="UP001370490">
    <property type="component" value="Unassembled WGS sequence"/>
</dbReference>
<dbReference type="InterPro" id="IPR010264">
    <property type="entry name" value="Self-incomp_S1"/>
</dbReference>
<keyword evidence="9" id="KW-1185">Reference proteome</keyword>
<dbReference type="Pfam" id="PF05938">
    <property type="entry name" value="Self-incomp_S1"/>
    <property type="match status" value="1"/>
</dbReference>
<dbReference type="PANTHER" id="PTHR31232:SF18">
    <property type="entry name" value="S-PROTEIN HOMOLOG"/>
    <property type="match status" value="1"/>
</dbReference>
<evidence type="ECO:0000313" key="9">
    <source>
        <dbReference type="Proteomes" id="UP001370490"/>
    </source>
</evidence>
<name>A0AAN8ZC85_9MAGN</name>
<dbReference type="EMBL" id="JBAMMX010000012">
    <property type="protein sequence ID" value="KAK6929640.1"/>
    <property type="molecule type" value="Genomic_DNA"/>
</dbReference>
<evidence type="ECO:0000256" key="7">
    <source>
        <dbReference type="SAM" id="Phobius"/>
    </source>
</evidence>
<comment type="similarity">
    <text evidence="2 6">Belongs to the plant self-incompatibility (S1) protein family.</text>
</comment>
<comment type="subcellular location">
    <subcellularLocation>
        <location evidence="1 6">Secreted</location>
    </subcellularLocation>
</comment>
<evidence type="ECO:0000256" key="4">
    <source>
        <dbReference type="ARBA" id="ARBA00022525"/>
    </source>
</evidence>
<keyword evidence="7" id="KW-0812">Transmembrane</keyword>
<gene>
    <name evidence="8" type="ORF">RJ641_003734</name>
</gene>
<comment type="caution">
    <text evidence="8">The sequence shown here is derived from an EMBL/GenBank/DDBJ whole genome shotgun (WGS) entry which is preliminary data.</text>
</comment>
<keyword evidence="3 6" id="KW-0713">Self-incompatibility</keyword>
<dbReference type="GO" id="GO:0060320">
    <property type="term" value="P:rejection of self pollen"/>
    <property type="evidence" value="ECO:0007669"/>
    <property type="project" value="UniProtKB-KW"/>
</dbReference>